<dbReference type="EMBL" id="SSMQ01000162">
    <property type="protein sequence ID" value="TKC89176.1"/>
    <property type="molecule type" value="Genomic_DNA"/>
</dbReference>
<dbReference type="PRINTS" id="PR00038">
    <property type="entry name" value="HTHLUXR"/>
</dbReference>
<gene>
    <name evidence="2" type="ORF">E8A74_51335</name>
</gene>
<feature type="domain" description="RNA polymerase sigma factor 70 region 4 type 2" evidence="1">
    <location>
        <begin position="86"/>
        <end position="121"/>
    </location>
</feature>
<evidence type="ECO:0000313" key="3">
    <source>
        <dbReference type="Proteomes" id="UP000309215"/>
    </source>
</evidence>
<evidence type="ECO:0000313" key="2">
    <source>
        <dbReference type="EMBL" id="TKC89176.1"/>
    </source>
</evidence>
<evidence type="ECO:0000259" key="1">
    <source>
        <dbReference type="Pfam" id="PF08281"/>
    </source>
</evidence>
<name>A0A4U1I702_9BACT</name>
<proteinExistence type="predicted"/>
<dbReference type="GO" id="GO:0003677">
    <property type="term" value="F:DNA binding"/>
    <property type="evidence" value="ECO:0007669"/>
    <property type="project" value="InterPro"/>
</dbReference>
<protein>
    <submittedName>
        <fullName evidence="2">Sigma-70 family RNA polymerase sigma factor</fullName>
    </submittedName>
</protein>
<dbReference type="GO" id="GO:0016987">
    <property type="term" value="F:sigma factor activity"/>
    <property type="evidence" value="ECO:0007669"/>
    <property type="project" value="InterPro"/>
</dbReference>
<keyword evidence="3" id="KW-1185">Reference proteome</keyword>
<dbReference type="Proteomes" id="UP000309215">
    <property type="component" value="Unassembled WGS sequence"/>
</dbReference>
<dbReference type="SUPFAM" id="SSF46894">
    <property type="entry name" value="C-terminal effector domain of the bipartite response regulators"/>
    <property type="match status" value="1"/>
</dbReference>
<dbReference type="Pfam" id="PF08281">
    <property type="entry name" value="Sigma70_r4_2"/>
    <property type="match status" value="1"/>
</dbReference>
<accession>A0A4U1I702</accession>
<dbReference type="InterPro" id="IPR013249">
    <property type="entry name" value="RNA_pol_sigma70_r4_t2"/>
</dbReference>
<dbReference type="InterPro" id="IPR016032">
    <property type="entry name" value="Sig_transdc_resp-reg_C-effctor"/>
</dbReference>
<sequence>MVDEGRVRGAYTDPPDVVIRTLLVNIAWRVAGNQAARLRRKDARHVPIGEEHDRDLPDLAARPEDIAEARHLLRSIARSTARPVRVLLLVLQGKSAEDIARELGLDVQTVYSHVARARDALAKRYDRPRKRRR</sequence>
<dbReference type="OrthoDB" id="9814495at2"/>
<reference evidence="2 3" key="1">
    <citation type="submission" date="2019-04" db="EMBL/GenBank/DDBJ databases">
        <authorList>
            <person name="Li Y."/>
            <person name="Wang J."/>
        </authorList>
    </citation>
    <scope>NUCLEOTIDE SEQUENCE [LARGE SCALE GENOMIC DNA]</scope>
    <source>
        <strain evidence="2 3">DSM 14668</strain>
    </source>
</reference>
<comment type="caution">
    <text evidence="2">The sequence shown here is derived from an EMBL/GenBank/DDBJ whole genome shotgun (WGS) entry which is preliminary data.</text>
</comment>
<dbReference type="InterPro" id="IPR036388">
    <property type="entry name" value="WH-like_DNA-bd_sf"/>
</dbReference>
<organism evidence="2 3">
    <name type="scientific">Polyangium fumosum</name>
    <dbReference type="NCBI Taxonomy" id="889272"/>
    <lineage>
        <taxon>Bacteria</taxon>
        <taxon>Pseudomonadati</taxon>
        <taxon>Myxococcota</taxon>
        <taxon>Polyangia</taxon>
        <taxon>Polyangiales</taxon>
        <taxon>Polyangiaceae</taxon>
        <taxon>Polyangium</taxon>
    </lineage>
</organism>
<dbReference type="AlphaFoldDB" id="A0A4U1I702"/>
<dbReference type="InterPro" id="IPR000792">
    <property type="entry name" value="Tscrpt_reg_LuxR_C"/>
</dbReference>
<dbReference type="GO" id="GO:0006352">
    <property type="term" value="P:DNA-templated transcription initiation"/>
    <property type="evidence" value="ECO:0007669"/>
    <property type="project" value="InterPro"/>
</dbReference>
<dbReference type="Gene3D" id="1.10.10.10">
    <property type="entry name" value="Winged helix-like DNA-binding domain superfamily/Winged helix DNA-binding domain"/>
    <property type="match status" value="1"/>
</dbReference>